<organism evidence="4 5">
    <name type="scientific">Commensalibacter melissae</name>
    <dbReference type="NCBI Taxonomy" id="2070537"/>
    <lineage>
        <taxon>Bacteria</taxon>
        <taxon>Pseudomonadati</taxon>
        <taxon>Pseudomonadota</taxon>
        <taxon>Alphaproteobacteria</taxon>
        <taxon>Acetobacterales</taxon>
        <taxon>Acetobacteraceae</taxon>
    </lineage>
</organism>
<evidence type="ECO:0000256" key="3">
    <source>
        <dbReference type="ARBA" id="ARBA00067437"/>
    </source>
</evidence>
<keyword evidence="5" id="KW-1185">Reference proteome</keyword>
<keyword evidence="2" id="KW-0560">Oxidoreductase</keyword>
<dbReference type="PROSITE" id="PS00061">
    <property type="entry name" value="ADH_SHORT"/>
    <property type="match status" value="1"/>
</dbReference>
<dbReference type="AlphaFoldDB" id="A0A318MXC6"/>
<dbReference type="InterPro" id="IPR020904">
    <property type="entry name" value="Sc_DH/Rdtase_CS"/>
</dbReference>
<evidence type="ECO:0000256" key="1">
    <source>
        <dbReference type="ARBA" id="ARBA00006484"/>
    </source>
</evidence>
<dbReference type="OrthoDB" id="9809287at2"/>
<dbReference type="Pfam" id="PF13561">
    <property type="entry name" value="adh_short_C2"/>
    <property type="match status" value="1"/>
</dbReference>
<dbReference type="PRINTS" id="PR00080">
    <property type="entry name" value="SDRFAMILY"/>
</dbReference>
<protein>
    <recommendedName>
        <fullName evidence="3">Uncharacterized oxidoreductase YghA</fullName>
    </recommendedName>
</protein>
<dbReference type="PROSITE" id="PS51318">
    <property type="entry name" value="TAT"/>
    <property type="match status" value="1"/>
</dbReference>
<dbReference type="Proteomes" id="UP000247565">
    <property type="component" value="Unassembled WGS sequence"/>
</dbReference>
<dbReference type="FunFam" id="3.40.50.720:FF:000097">
    <property type="entry name" value="SDR family oxidoreductase"/>
    <property type="match status" value="1"/>
</dbReference>
<sequence>MSEKEKSENNANSSVFHTNSRRQVLTGVAVGAAALATNRSIHAMPEHVENKSVPPLKNPMSLYPTPPFSKQPQPWPGLQSKMQPVPDCGEKTYQGSGRLKGRHALVTGGDSGIGRAAAIAFAREGADVAINYLPQEEPDAKEVIDLIQKAGRKAVALPGDIRNEDFCKKLVADALAKLGQIDILAHVAGRQKYSEQLTDITTEEFDWTMKTNLYALFWITKAAIPHLPPGSSIITTSSLVSYMPPEILVDYGMSKAGISNFTKSMAKQLLPKGIRVNCVDPGPFWTPLQICGAQPQSAIPNFGGESPFKRPGQPAEIAPLYVTLASTESSYVTGQSWGIVGGTGQPG</sequence>
<dbReference type="PANTHER" id="PTHR48107">
    <property type="entry name" value="NADPH-DEPENDENT ALDEHYDE REDUCTASE-LIKE PROTEIN, CHLOROPLASTIC-RELATED"/>
    <property type="match status" value="1"/>
</dbReference>
<dbReference type="InterPro" id="IPR006311">
    <property type="entry name" value="TAT_signal"/>
</dbReference>
<reference evidence="4 5" key="1">
    <citation type="submission" date="2018-05" db="EMBL/GenBank/DDBJ databases">
        <title>Reference genomes for bee gut microbiota database.</title>
        <authorList>
            <person name="Ellegaard K.M."/>
        </authorList>
    </citation>
    <scope>NUCLEOTIDE SEQUENCE [LARGE SCALE GENOMIC DNA]</scope>
    <source>
        <strain evidence="4 5">ESL0284</strain>
    </source>
</reference>
<accession>A0A318MXC6</accession>
<name>A0A318MXC6_9PROT</name>
<evidence type="ECO:0000313" key="5">
    <source>
        <dbReference type="Proteomes" id="UP000247565"/>
    </source>
</evidence>
<comment type="caution">
    <text evidence="4">The sequence shown here is derived from an EMBL/GenBank/DDBJ whole genome shotgun (WGS) entry which is preliminary data.</text>
</comment>
<dbReference type="Gene3D" id="3.40.50.720">
    <property type="entry name" value="NAD(P)-binding Rossmann-like Domain"/>
    <property type="match status" value="1"/>
</dbReference>
<dbReference type="InterPro" id="IPR002347">
    <property type="entry name" value="SDR_fam"/>
</dbReference>
<evidence type="ECO:0000256" key="2">
    <source>
        <dbReference type="ARBA" id="ARBA00023002"/>
    </source>
</evidence>
<dbReference type="RefSeq" id="WP_110439367.1">
    <property type="nucleotide sequence ID" value="NZ_CP046393.1"/>
</dbReference>
<dbReference type="InterPro" id="IPR036291">
    <property type="entry name" value="NAD(P)-bd_dom_sf"/>
</dbReference>
<comment type="similarity">
    <text evidence="1">Belongs to the short-chain dehydrogenases/reductases (SDR) family.</text>
</comment>
<dbReference type="GO" id="GO:0016614">
    <property type="term" value="F:oxidoreductase activity, acting on CH-OH group of donors"/>
    <property type="evidence" value="ECO:0007669"/>
    <property type="project" value="UniProtKB-ARBA"/>
</dbReference>
<gene>
    <name evidence="4" type="ORF">DK869_07325</name>
</gene>
<dbReference type="PANTHER" id="PTHR48107:SF16">
    <property type="entry name" value="NADPH-DEPENDENT ALDEHYDE REDUCTASE 1, CHLOROPLASTIC"/>
    <property type="match status" value="1"/>
</dbReference>
<dbReference type="SUPFAM" id="SSF51735">
    <property type="entry name" value="NAD(P)-binding Rossmann-fold domains"/>
    <property type="match status" value="1"/>
</dbReference>
<evidence type="ECO:0000313" key="4">
    <source>
        <dbReference type="EMBL" id="PXY99747.1"/>
    </source>
</evidence>
<proteinExistence type="inferred from homology"/>
<dbReference type="EMBL" id="QGLT01000004">
    <property type="protein sequence ID" value="PXY99747.1"/>
    <property type="molecule type" value="Genomic_DNA"/>
</dbReference>
<dbReference type="PRINTS" id="PR00081">
    <property type="entry name" value="GDHRDH"/>
</dbReference>